<dbReference type="NCBIfam" id="TIGR01537">
    <property type="entry name" value="portal_HK97"/>
    <property type="match status" value="1"/>
</dbReference>
<accession>A0AB38ZLM7</accession>
<evidence type="ECO:0000256" key="1">
    <source>
        <dbReference type="SAM" id="MobiDB-lite"/>
    </source>
</evidence>
<protein>
    <submittedName>
        <fullName evidence="2">Portal protein</fullName>
    </submittedName>
</protein>
<gene>
    <name evidence="2" type="ORF">vBMseSP1_gp32</name>
</gene>
<dbReference type="EMBL" id="PP232116">
    <property type="protein sequence ID" value="XAG98236.1"/>
    <property type="molecule type" value="Genomic_DNA"/>
</dbReference>
<name>A0AB38ZLM7_9VIRU</name>
<dbReference type="InterPro" id="IPR006427">
    <property type="entry name" value="Portal_HK97"/>
</dbReference>
<organism evidence="2">
    <name type="scientific">Mesorhizobium phage vB_MseS-P1</name>
    <dbReference type="NCBI Taxonomy" id="3120101"/>
    <lineage>
        <taxon>Viruses</taxon>
    </lineage>
</organism>
<dbReference type="Pfam" id="PF04860">
    <property type="entry name" value="Phage_portal"/>
    <property type="match status" value="1"/>
</dbReference>
<dbReference type="InterPro" id="IPR006944">
    <property type="entry name" value="Phage/GTA_portal"/>
</dbReference>
<reference evidence="2" key="1">
    <citation type="submission" date="2024-01" db="EMBL/GenBank/DDBJ databases">
        <title>New evidence supports the origin of RcGTA from prophage.</title>
        <authorList>
            <person name="Xu Y."/>
            <person name="Liu B."/>
            <person name="Chen F."/>
        </authorList>
    </citation>
    <scope>NUCLEOTIDE SEQUENCE</scope>
</reference>
<feature type="region of interest" description="Disordered" evidence="1">
    <location>
        <begin position="389"/>
        <end position="411"/>
    </location>
</feature>
<evidence type="ECO:0000313" key="2">
    <source>
        <dbReference type="EMBL" id="XAG98236.1"/>
    </source>
</evidence>
<sequence length="411" mass="45580">MNPLSWLGFGRAKLSGRDDADTKAAYARAQAAHPSVDRVLSLSTAWACIRLLSETSGTLPLPLYQKIDQDKRRVADDHPLYGILHDSPNSWQTAAEFWEGQVANICGWGNGFSEQKLLGDRLVGLEPLRPDTMVRRDQNGALKYVVNDRGKHEVLPANKVLHLRGFGIGGDTGLSPIRHGWQTFRSALAAEDAARQFMEGGLQVAGFAKEGQNAKSTAEQRKELMALFAEFMGSPASGKVMPLPHGWEYQQLTMDPEDAQLIETRGFNVEQVCRIYRVPPFMVGHTQNSTSWGTGLEQQQIGFLTFAMRPYLVRIEQAVKKQLLKPAERQTYYAEFVLEGLLRADSTGRAALYTSAGQNGWMTRNEMRRRENLPPVEGGDTLTVQSNLVPLDQLGKAPPRRVQPAPGDPVD</sequence>
<proteinExistence type="predicted"/>